<dbReference type="Proteomes" id="UP000326838">
    <property type="component" value="Unassembled WGS sequence"/>
</dbReference>
<dbReference type="EMBL" id="VYUY01000003">
    <property type="protein sequence ID" value="KAA9135883.1"/>
    <property type="molecule type" value="Genomic_DNA"/>
</dbReference>
<dbReference type="InterPro" id="IPR002421">
    <property type="entry name" value="5-3_exonuclease"/>
</dbReference>
<dbReference type="InterPro" id="IPR038969">
    <property type="entry name" value="FEN"/>
</dbReference>
<keyword evidence="4" id="KW-0238">DNA-binding</keyword>
<dbReference type="InterPro" id="IPR029060">
    <property type="entry name" value="PIN-like_dom_sf"/>
</dbReference>
<feature type="domain" description="5'-3' exonuclease" evidence="7">
    <location>
        <begin position="3"/>
        <end position="276"/>
    </location>
</feature>
<keyword evidence="2" id="KW-0378">Hydrolase</keyword>
<name>A0A5N0TL43_9MICO</name>
<dbReference type="RefSeq" id="WP_150891737.1">
    <property type="nucleotide sequence ID" value="NZ_VYUY01000003.1"/>
</dbReference>
<dbReference type="InterPro" id="IPR020046">
    <property type="entry name" value="5-3_exonucl_a-hlix_arch_N"/>
</dbReference>
<gene>
    <name evidence="8" type="ORF">F6B40_01495</name>
</gene>
<dbReference type="GO" id="GO:0033567">
    <property type="term" value="P:DNA replication, Okazaki fragment processing"/>
    <property type="evidence" value="ECO:0007669"/>
    <property type="project" value="InterPro"/>
</dbReference>
<dbReference type="SMART" id="SM00279">
    <property type="entry name" value="HhH2"/>
    <property type="match status" value="1"/>
</dbReference>
<evidence type="ECO:0000256" key="5">
    <source>
        <dbReference type="ARBA" id="ARBA00049957"/>
    </source>
</evidence>
<dbReference type="SUPFAM" id="SSF47807">
    <property type="entry name" value="5' to 3' exonuclease, C-terminal subdomain"/>
    <property type="match status" value="1"/>
</dbReference>
<accession>A0A5N0TL43</accession>
<comment type="function">
    <text evidence="5">5'-3' exonuclease acting preferentially on double-stranded DNA.</text>
</comment>
<keyword evidence="3 8" id="KW-0269">Exonuclease</keyword>
<dbReference type="SUPFAM" id="SSF88723">
    <property type="entry name" value="PIN domain-like"/>
    <property type="match status" value="1"/>
</dbReference>
<protein>
    <recommendedName>
        <fullName evidence="6">5'-3' exonuclease</fullName>
    </recommendedName>
</protein>
<dbReference type="Gene3D" id="3.40.50.1010">
    <property type="entry name" value="5'-nuclease"/>
    <property type="match status" value="1"/>
</dbReference>
<evidence type="ECO:0000313" key="8">
    <source>
        <dbReference type="EMBL" id="KAA9135883.1"/>
    </source>
</evidence>
<evidence type="ECO:0000313" key="9">
    <source>
        <dbReference type="Proteomes" id="UP000326838"/>
    </source>
</evidence>
<dbReference type="GO" id="GO:0017108">
    <property type="term" value="F:5'-flap endonuclease activity"/>
    <property type="evidence" value="ECO:0007669"/>
    <property type="project" value="InterPro"/>
</dbReference>
<dbReference type="Pfam" id="PF01367">
    <property type="entry name" value="5_3_exonuc"/>
    <property type="match status" value="1"/>
</dbReference>
<proteinExistence type="predicted"/>
<sequence length="311" mass="32448">MTSRLMLLDSASLYFRAFYGVPAKVTGPDGSPNNAVRGMLDIVAKLVSTYRPTHVVACWDDDWRPQWRVDLIPSYKTHRVVEVVVTGPDVEEIPDPLEAQVPVIREALGLLGIPVVGAAEHEADDVIGTLATDAGMPVDIVTGDRDLFQLVDDDADVRVVYTARGMSNLEVVTDETVFAKYGVHARQYADFAVLRGDASDGLPGVTGIGDKTAATLLAAHGDLAGIVAAAERGEGMSSAVAAKVLAGADYLAVAPAVVRVVRDLALAVPDPTLAPLGPDAAAAAPAFTARWGVATPFQRAVDAIATVTGGA</sequence>
<dbReference type="InterPro" id="IPR008918">
    <property type="entry name" value="HhH2"/>
</dbReference>
<dbReference type="SMART" id="SM00475">
    <property type="entry name" value="53EXOc"/>
    <property type="match status" value="1"/>
</dbReference>
<evidence type="ECO:0000256" key="3">
    <source>
        <dbReference type="ARBA" id="ARBA00022839"/>
    </source>
</evidence>
<comment type="caution">
    <text evidence="8">The sequence shown here is derived from an EMBL/GenBank/DDBJ whole genome shotgun (WGS) entry which is preliminary data.</text>
</comment>
<evidence type="ECO:0000256" key="4">
    <source>
        <dbReference type="ARBA" id="ARBA00023125"/>
    </source>
</evidence>
<evidence type="ECO:0000256" key="2">
    <source>
        <dbReference type="ARBA" id="ARBA00022801"/>
    </source>
</evidence>
<evidence type="ECO:0000259" key="7">
    <source>
        <dbReference type="SMART" id="SM00475"/>
    </source>
</evidence>
<organism evidence="8 9">
    <name type="scientific">Microbacterium caowuchunii</name>
    <dbReference type="NCBI Taxonomy" id="2614638"/>
    <lineage>
        <taxon>Bacteria</taxon>
        <taxon>Bacillati</taxon>
        <taxon>Actinomycetota</taxon>
        <taxon>Actinomycetes</taxon>
        <taxon>Micrococcales</taxon>
        <taxon>Microbacteriaceae</taxon>
        <taxon>Microbacterium</taxon>
    </lineage>
</organism>
<dbReference type="GO" id="GO:0003677">
    <property type="term" value="F:DNA binding"/>
    <property type="evidence" value="ECO:0007669"/>
    <property type="project" value="UniProtKB-KW"/>
</dbReference>
<keyword evidence="9" id="KW-1185">Reference proteome</keyword>
<dbReference type="AlphaFoldDB" id="A0A5N0TL43"/>
<dbReference type="CDD" id="cd09859">
    <property type="entry name" value="PIN_53EXO"/>
    <property type="match status" value="1"/>
</dbReference>
<dbReference type="InterPro" id="IPR036279">
    <property type="entry name" value="5-3_exonuclease_C_sf"/>
</dbReference>
<reference evidence="9" key="1">
    <citation type="submission" date="2019-09" db="EMBL/GenBank/DDBJ databases">
        <title>Mumia zhuanghuii sp. nov. isolated from the intestinal contents of plateau pika (Ochotona curzoniae) in the Qinghai-Tibet plateau of China.</title>
        <authorList>
            <person name="Tian Z."/>
        </authorList>
    </citation>
    <scope>NUCLEOTIDE SEQUENCE [LARGE SCALE GENOMIC DNA]</scope>
    <source>
        <strain evidence="9">L-033</strain>
    </source>
</reference>
<evidence type="ECO:0000256" key="6">
    <source>
        <dbReference type="ARBA" id="ARBA00050026"/>
    </source>
</evidence>
<dbReference type="InterPro" id="IPR020045">
    <property type="entry name" value="DNA_polI_H3TH"/>
</dbReference>
<dbReference type="CDD" id="cd09898">
    <property type="entry name" value="H3TH_53EXO"/>
    <property type="match status" value="1"/>
</dbReference>
<dbReference type="Gene3D" id="1.10.150.20">
    <property type="entry name" value="5' to 3' exonuclease, C-terminal subdomain"/>
    <property type="match status" value="1"/>
</dbReference>
<keyword evidence="1" id="KW-0540">Nuclease</keyword>
<dbReference type="Pfam" id="PF02739">
    <property type="entry name" value="5_3_exonuc_N"/>
    <property type="match status" value="1"/>
</dbReference>
<dbReference type="GO" id="GO:0008409">
    <property type="term" value="F:5'-3' exonuclease activity"/>
    <property type="evidence" value="ECO:0007669"/>
    <property type="project" value="InterPro"/>
</dbReference>
<dbReference type="PANTHER" id="PTHR42646">
    <property type="entry name" value="FLAP ENDONUCLEASE XNI"/>
    <property type="match status" value="1"/>
</dbReference>
<dbReference type="PANTHER" id="PTHR42646:SF2">
    <property type="entry name" value="5'-3' EXONUCLEASE FAMILY PROTEIN"/>
    <property type="match status" value="1"/>
</dbReference>
<evidence type="ECO:0000256" key="1">
    <source>
        <dbReference type="ARBA" id="ARBA00022722"/>
    </source>
</evidence>